<dbReference type="EMBL" id="PFPO01000097">
    <property type="protein sequence ID" value="PIZ98283.1"/>
    <property type="molecule type" value="Genomic_DNA"/>
</dbReference>
<dbReference type="Proteomes" id="UP000230405">
    <property type="component" value="Unassembled WGS sequence"/>
</dbReference>
<evidence type="ECO:0000313" key="2">
    <source>
        <dbReference type="Proteomes" id="UP000230405"/>
    </source>
</evidence>
<protein>
    <recommendedName>
        <fullName evidence="3">Lipoprotein</fullName>
    </recommendedName>
</protein>
<evidence type="ECO:0000313" key="1">
    <source>
        <dbReference type="EMBL" id="PIZ98283.1"/>
    </source>
</evidence>
<comment type="caution">
    <text evidence="1">The sequence shown here is derived from an EMBL/GenBank/DDBJ whole genome shotgun (WGS) entry which is preliminary data.</text>
</comment>
<proteinExistence type="predicted"/>
<dbReference type="AlphaFoldDB" id="A0A2M7VD17"/>
<dbReference type="PROSITE" id="PS51257">
    <property type="entry name" value="PROKAR_LIPOPROTEIN"/>
    <property type="match status" value="1"/>
</dbReference>
<sequence>MKIITTLIIVCLFLTGCSANQDRLVNDSSLIDVNSPGSVMSMEKIREVVVSEAQKVYQQKVEQGVDLSNGPCLADAIFPDWVADIAHNPRLAIDDEAQNQCPSYLAGRAHHFIELDLAGKVLQIK</sequence>
<name>A0A2M7VD17_9BACT</name>
<gene>
    <name evidence="1" type="ORF">COX77_05055</name>
</gene>
<organism evidence="1 2">
    <name type="scientific">Candidatus Komeilibacteria bacterium CG_4_10_14_0_2_um_filter_37_10</name>
    <dbReference type="NCBI Taxonomy" id="1974470"/>
    <lineage>
        <taxon>Bacteria</taxon>
        <taxon>Candidatus Komeiliibacteriota</taxon>
    </lineage>
</organism>
<reference evidence="2" key="1">
    <citation type="submission" date="2017-09" db="EMBL/GenBank/DDBJ databases">
        <title>Depth-based differentiation of microbial function through sediment-hosted aquifers and enrichment of novel symbionts in the deep terrestrial subsurface.</title>
        <authorList>
            <person name="Probst A.J."/>
            <person name="Ladd B."/>
            <person name="Jarett J.K."/>
            <person name="Geller-Mcgrath D.E."/>
            <person name="Sieber C.M.K."/>
            <person name="Emerson J.B."/>
            <person name="Anantharaman K."/>
            <person name="Thomas B.C."/>
            <person name="Malmstrom R."/>
            <person name="Stieglmeier M."/>
            <person name="Klingl A."/>
            <person name="Woyke T."/>
            <person name="Ryan C.M."/>
            <person name="Banfield J.F."/>
        </authorList>
    </citation>
    <scope>NUCLEOTIDE SEQUENCE [LARGE SCALE GENOMIC DNA]</scope>
</reference>
<accession>A0A2M7VD17</accession>
<evidence type="ECO:0008006" key="3">
    <source>
        <dbReference type="Google" id="ProtNLM"/>
    </source>
</evidence>